<reference evidence="1" key="1">
    <citation type="submission" date="2019-08" db="EMBL/GenBank/DDBJ databases">
        <authorList>
            <person name="Kucharzyk K."/>
            <person name="Murdoch R.W."/>
            <person name="Higgins S."/>
            <person name="Loffler F."/>
        </authorList>
    </citation>
    <scope>NUCLEOTIDE SEQUENCE</scope>
</reference>
<dbReference type="AlphaFoldDB" id="A0A645EJG5"/>
<sequence length="132" mass="13843">MKVIFLSTTSRSLWFGITIKVSTVSAKASIPSSADCIRRIPSKAKGLVTTATVKAPASFAISAMMGEAPVPVPPPIPAVIKTISVSKRRSFSFSRLSSAAVRPTSGSAPAPRPRVKLLPICNFVSAFEVSKA</sequence>
<comment type="caution">
    <text evidence="1">The sequence shown here is derived from an EMBL/GenBank/DDBJ whole genome shotgun (WGS) entry which is preliminary data.</text>
</comment>
<dbReference type="EMBL" id="VSSQ01046882">
    <property type="protein sequence ID" value="MPN00854.1"/>
    <property type="molecule type" value="Genomic_DNA"/>
</dbReference>
<name>A0A645EJG5_9ZZZZ</name>
<accession>A0A645EJG5</accession>
<organism evidence="1">
    <name type="scientific">bioreactor metagenome</name>
    <dbReference type="NCBI Taxonomy" id="1076179"/>
    <lineage>
        <taxon>unclassified sequences</taxon>
        <taxon>metagenomes</taxon>
        <taxon>ecological metagenomes</taxon>
    </lineage>
</organism>
<protein>
    <submittedName>
        <fullName evidence="1">Uncharacterized protein</fullName>
    </submittedName>
</protein>
<proteinExistence type="predicted"/>
<evidence type="ECO:0000313" key="1">
    <source>
        <dbReference type="EMBL" id="MPN00854.1"/>
    </source>
</evidence>
<gene>
    <name evidence="1" type="ORF">SDC9_148052</name>
</gene>